<dbReference type="InterPro" id="IPR036510">
    <property type="entry name" value="Ribosomal_bS20_sf"/>
</dbReference>
<sequence>MANIKSSKKDIITSAKKAERNKAATSALKTAVRKTEKSIAAKDPAMKEAVTAGQSALDIAAKKGIIHPNAAARKKSRLTKKANAAAK</sequence>
<evidence type="ECO:0000313" key="9">
    <source>
        <dbReference type="EMBL" id="KTB47676.1"/>
    </source>
</evidence>
<name>A0A0W0GGJ5_9CHLR</name>
<keyword evidence="4 7" id="KW-0689">Ribosomal protein</keyword>
<evidence type="ECO:0000256" key="2">
    <source>
        <dbReference type="ARBA" id="ARBA00022730"/>
    </source>
</evidence>
<evidence type="ECO:0000256" key="7">
    <source>
        <dbReference type="HAMAP-Rule" id="MF_00500"/>
    </source>
</evidence>
<keyword evidence="3 7" id="KW-0694">RNA-binding</keyword>
<dbReference type="NCBIfam" id="TIGR00029">
    <property type="entry name" value="S20"/>
    <property type="match status" value="1"/>
</dbReference>
<evidence type="ECO:0000256" key="1">
    <source>
        <dbReference type="ARBA" id="ARBA00007634"/>
    </source>
</evidence>
<reference evidence="9 10" key="1">
    <citation type="submission" date="2015-06" db="EMBL/GenBank/DDBJ databases">
        <title>Genome sequence of the organohalide-respiring Dehalogenimonas alkenigignens type strain (IP3-3T).</title>
        <authorList>
            <person name="Key T.A."/>
            <person name="Richmond D.P."/>
            <person name="Bowman K.S."/>
            <person name="Cho Y.-J."/>
            <person name="Chun J."/>
            <person name="da Costa M.S."/>
            <person name="Rainey F.A."/>
            <person name="Moe W.M."/>
        </authorList>
    </citation>
    <scope>NUCLEOTIDE SEQUENCE [LARGE SCALE GENOMIC DNA]</scope>
    <source>
        <strain evidence="9 10">IP3-3</strain>
    </source>
</reference>
<keyword evidence="2 7" id="KW-0699">rRNA-binding</keyword>
<evidence type="ECO:0000256" key="4">
    <source>
        <dbReference type="ARBA" id="ARBA00022980"/>
    </source>
</evidence>
<keyword evidence="10" id="KW-1185">Reference proteome</keyword>
<dbReference type="STRING" id="1217799.DEALK_05210"/>
<dbReference type="RefSeq" id="WP_058438394.1">
    <property type="nucleotide sequence ID" value="NZ_KQ758903.1"/>
</dbReference>
<dbReference type="Gene3D" id="1.20.58.110">
    <property type="entry name" value="Ribosomal protein S20"/>
    <property type="match status" value="1"/>
</dbReference>
<dbReference type="AlphaFoldDB" id="A0A0W0GGJ5"/>
<dbReference type="GO" id="GO:0015935">
    <property type="term" value="C:small ribosomal subunit"/>
    <property type="evidence" value="ECO:0007669"/>
    <property type="project" value="TreeGrafter"/>
</dbReference>
<dbReference type="Pfam" id="PF01649">
    <property type="entry name" value="Ribosomal_S20p"/>
    <property type="match status" value="1"/>
</dbReference>
<comment type="function">
    <text evidence="7">Binds directly to 16S ribosomal RNA.</text>
</comment>
<dbReference type="GO" id="GO:0003735">
    <property type="term" value="F:structural constituent of ribosome"/>
    <property type="evidence" value="ECO:0007669"/>
    <property type="project" value="InterPro"/>
</dbReference>
<dbReference type="GO" id="GO:0070181">
    <property type="term" value="F:small ribosomal subunit rRNA binding"/>
    <property type="evidence" value="ECO:0007669"/>
    <property type="project" value="TreeGrafter"/>
</dbReference>
<comment type="similarity">
    <text evidence="1 7">Belongs to the bacterial ribosomal protein bS20 family.</text>
</comment>
<evidence type="ECO:0000256" key="3">
    <source>
        <dbReference type="ARBA" id="ARBA00022884"/>
    </source>
</evidence>
<dbReference type="PANTHER" id="PTHR33398">
    <property type="entry name" value="30S RIBOSOMAL PROTEIN S20"/>
    <property type="match status" value="1"/>
</dbReference>
<dbReference type="PATRIC" id="fig|1217799.6.peg.537"/>
<gene>
    <name evidence="7" type="primary">rpsT</name>
    <name evidence="9" type="ORF">DEALK_05210</name>
</gene>
<keyword evidence="5 7" id="KW-0687">Ribonucleoprotein</keyword>
<dbReference type="PANTHER" id="PTHR33398:SF1">
    <property type="entry name" value="SMALL RIBOSOMAL SUBUNIT PROTEIN BS20C"/>
    <property type="match status" value="1"/>
</dbReference>
<dbReference type="OrthoDB" id="9808392at2"/>
<evidence type="ECO:0000256" key="6">
    <source>
        <dbReference type="ARBA" id="ARBA00035136"/>
    </source>
</evidence>
<evidence type="ECO:0000256" key="5">
    <source>
        <dbReference type="ARBA" id="ARBA00023274"/>
    </source>
</evidence>
<comment type="caution">
    <text evidence="9">The sequence shown here is derived from an EMBL/GenBank/DDBJ whole genome shotgun (WGS) entry which is preliminary data.</text>
</comment>
<dbReference type="InterPro" id="IPR002583">
    <property type="entry name" value="Ribosomal_bS20"/>
</dbReference>
<dbReference type="EMBL" id="LFDV01000002">
    <property type="protein sequence ID" value="KTB47676.1"/>
    <property type="molecule type" value="Genomic_DNA"/>
</dbReference>
<feature type="region of interest" description="Disordered" evidence="8">
    <location>
        <begin position="68"/>
        <end position="87"/>
    </location>
</feature>
<organism evidence="9 10">
    <name type="scientific">Dehalogenimonas alkenigignens</name>
    <dbReference type="NCBI Taxonomy" id="1217799"/>
    <lineage>
        <taxon>Bacteria</taxon>
        <taxon>Bacillati</taxon>
        <taxon>Chloroflexota</taxon>
        <taxon>Dehalococcoidia</taxon>
        <taxon>Dehalococcoidales</taxon>
        <taxon>Dehalococcoidaceae</taxon>
        <taxon>Dehalogenimonas</taxon>
    </lineage>
</organism>
<evidence type="ECO:0000256" key="8">
    <source>
        <dbReference type="SAM" id="MobiDB-lite"/>
    </source>
</evidence>
<dbReference type="SUPFAM" id="SSF46992">
    <property type="entry name" value="Ribosomal protein S20"/>
    <property type="match status" value="1"/>
</dbReference>
<dbReference type="GO" id="GO:0005829">
    <property type="term" value="C:cytosol"/>
    <property type="evidence" value="ECO:0007669"/>
    <property type="project" value="TreeGrafter"/>
</dbReference>
<dbReference type="HAMAP" id="MF_00500">
    <property type="entry name" value="Ribosomal_bS20"/>
    <property type="match status" value="1"/>
</dbReference>
<proteinExistence type="inferred from homology"/>
<evidence type="ECO:0000313" key="10">
    <source>
        <dbReference type="Proteomes" id="UP000053947"/>
    </source>
</evidence>
<dbReference type="GO" id="GO:0006412">
    <property type="term" value="P:translation"/>
    <property type="evidence" value="ECO:0007669"/>
    <property type="project" value="UniProtKB-UniRule"/>
</dbReference>
<dbReference type="Proteomes" id="UP000053947">
    <property type="component" value="Unassembled WGS sequence"/>
</dbReference>
<accession>A0A0W0GGJ5</accession>
<protein>
    <recommendedName>
        <fullName evidence="6 7">Small ribosomal subunit protein bS20</fullName>
    </recommendedName>
</protein>